<dbReference type="Gene3D" id="3.50.50.60">
    <property type="entry name" value="FAD/NAD(P)-binding domain"/>
    <property type="match status" value="2"/>
</dbReference>
<gene>
    <name evidence="6" type="ORF">LV89_04327</name>
</gene>
<dbReference type="InterPro" id="IPR036188">
    <property type="entry name" value="FAD/NAD-bd_sf"/>
</dbReference>
<dbReference type="OrthoDB" id="9789468at2"/>
<keyword evidence="7" id="KW-1185">Reference proteome</keyword>
<dbReference type="AlphaFoldDB" id="A0A316DHF6"/>
<reference evidence="6 7" key="1">
    <citation type="submission" date="2018-05" db="EMBL/GenBank/DDBJ databases">
        <title>Genomic Encyclopedia of Archaeal and Bacterial Type Strains, Phase II (KMG-II): from individual species to whole genera.</title>
        <authorList>
            <person name="Goeker M."/>
        </authorList>
    </citation>
    <scope>NUCLEOTIDE SEQUENCE [LARGE SCALE GENOMIC DNA]</scope>
    <source>
        <strain evidence="6 7">DSM 22214</strain>
    </source>
</reference>
<proteinExistence type="predicted"/>
<sequence>MKIVEVDELIIGAGLAGLTFGNTSISDDYSVAIAEMHFKAGGYATNFRRIKNTVAFDCSQHKITGLGENGNLRNALQRAGLWDKLQFRYFDELTTVCIKGQKIDLPADSAGIKATLLRYFPSQKEGIEKLFEDIQTHGYQNYMFARMLLGEYEINRYLLTDGRKLSNITTREYFNRLFNDPIIIEVMSSIAIYLGAVAHEANAFYFLHYLYAAFETKAGYVEGTSQVLADTLANAFKERGGQIFYRNPILSIDVKGDRIMAVNAQKCTFLTHKIVATCSPHILMKMLPQDCIPDSFQESLDNLKIGWGHISVYLILDQAPELLGLDKSEYLLVNHLGDNLNEKQLNDDTRYQQFTLSVTNYHLLDAQSGFAVQLTILDHKGQWFDLDKDAYLIEKKRIENLLIERALNTFPDMEGHIVFKETSTPRTNFRYTNSPEGSAFGYKVLPRENTRFLYNPPIQGLKFVGGWSTGPGYETSMCLGFTHAMLEKRKRVEELVV</sequence>
<dbReference type="RefSeq" id="WP_109744985.1">
    <property type="nucleotide sequence ID" value="NZ_QGGO01000034.1"/>
</dbReference>
<keyword evidence="1" id="KW-0285">Flavoprotein</keyword>
<evidence type="ECO:0000256" key="1">
    <source>
        <dbReference type="ARBA" id="ARBA00022630"/>
    </source>
</evidence>
<keyword evidence="5" id="KW-0520">NAD</keyword>
<dbReference type="PANTHER" id="PTHR46091:SF3">
    <property type="entry name" value="AMINE OXIDASE DOMAIN-CONTAINING PROTEIN"/>
    <property type="match status" value="1"/>
</dbReference>
<keyword evidence="3" id="KW-0274">FAD</keyword>
<accession>A0A316DHF6</accession>
<name>A0A316DHF6_9BACT</name>
<comment type="caution">
    <text evidence="6">The sequence shown here is derived from an EMBL/GenBank/DDBJ whole genome shotgun (WGS) entry which is preliminary data.</text>
</comment>
<organism evidence="6 7">
    <name type="scientific">Arcicella aurantiaca</name>
    <dbReference type="NCBI Taxonomy" id="591202"/>
    <lineage>
        <taxon>Bacteria</taxon>
        <taxon>Pseudomonadati</taxon>
        <taxon>Bacteroidota</taxon>
        <taxon>Cytophagia</taxon>
        <taxon>Cytophagales</taxon>
        <taxon>Flectobacillaceae</taxon>
        <taxon>Arcicella</taxon>
    </lineage>
</organism>
<dbReference type="InterPro" id="IPR052206">
    <property type="entry name" value="Retinol_saturase"/>
</dbReference>
<keyword evidence="2" id="KW-0732">Signal</keyword>
<dbReference type="EMBL" id="QGGO01000034">
    <property type="protein sequence ID" value="PWK17611.1"/>
    <property type="molecule type" value="Genomic_DNA"/>
</dbReference>
<keyword evidence="4" id="KW-0521">NADP</keyword>
<dbReference type="PANTHER" id="PTHR46091">
    <property type="entry name" value="BLR7054 PROTEIN"/>
    <property type="match status" value="1"/>
</dbReference>
<evidence type="ECO:0000256" key="3">
    <source>
        <dbReference type="ARBA" id="ARBA00022827"/>
    </source>
</evidence>
<dbReference type="SUPFAM" id="SSF51905">
    <property type="entry name" value="FAD/NAD(P)-binding domain"/>
    <property type="match status" value="1"/>
</dbReference>
<evidence type="ECO:0000256" key="5">
    <source>
        <dbReference type="ARBA" id="ARBA00023027"/>
    </source>
</evidence>
<evidence type="ECO:0000256" key="2">
    <source>
        <dbReference type="ARBA" id="ARBA00022729"/>
    </source>
</evidence>
<evidence type="ECO:0000256" key="4">
    <source>
        <dbReference type="ARBA" id="ARBA00022857"/>
    </source>
</evidence>
<protein>
    <submittedName>
        <fullName evidence="6">Phytoene dehydrogenase-like protein</fullName>
    </submittedName>
</protein>
<evidence type="ECO:0000313" key="7">
    <source>
        <dbReference type="Proteomes" id="UP000245489"/>
    </source>
</evidence>
<evidence type="ECO:0000313" key="6">
    <source>
        <dbReference type="EMBL" id="PWK17611.1"/>
    </source>
</evidence>
<dbReference type="Proteomes" id="UP000245489">
    <property type="component" value="Unassembled WGS sequence"/>
</dbReference>
<dbReference type="Pfam" id="PF13450">
    <property type="entry name" value="NAD_binding_8"/>
    <property type="match status" value="1"/>
</dbReference>